<sequence>MASKAAYKRLSKEYVAMHKEPLGSVWAPRTQKNILTWNYIIRGPPDSPYAGGEYHGVLLFPSEYPFKPPGIKVRPHFLPCNAAVVLTGRTPSPDADPIRAIPTRQEDLLLHVRFPSRLRKFRFEQPATRTI</sequence>
<dbReference type="Proteomes" id="UP001144978">
    <property type="component" value="Unassembled WGS sequence"/>
</dbReference>
<keyword evidence="2" id="KW-1185">Reference proteome</keyword>
<organism evidence="1 2">
    <name type="scientific">Trametes sanguinea</name>
    <dbReference type="NCBI Taxonomy" id="158606"/>
    <lineage>
        <taxon>Eukaryota</taxon>
        <taxon>Fungi</taxon>
        <taxon>Dikarya</taxon>
        <taxon>Basidiomycota</taxon>
        <taxon>Agaricomycotina</taxon>
        <taxon>Agaricomycetes</taxon>
        <taxon>Polyporales</taxon>
        <taxon>Polyporaceae</taxon>
        <taxon>Trametes</taxon>
    </lineage>
</organism>
<evidence type="ECO:0000313" key="1">
    <source>
        <dbReference type="EMBL" id="KAJ3006319.1"/>
    </source>
</evidence>
<accession>A0ACC1PZS8</accession>
<name>A0ACC1PZS8_9APHY</name>
<evidence type="ECO:0000313" key="2">
    <source>
        <dbReference type="Proteomes" id="UP001144978"/>
    </source>
</evidence>
<dbReference type="EMBL" id="JANSHE010000871">
    <property type="protein sequence ID" value="KAJ3006319.1"/>
    <property type="molecule type" value="Genomic_DNA"/>
</dbReference>
<gene>
    <name evidence="1" type="ORF">NUW54_g3980</name>
</gene>
<comment type="caution">
    <text evidence="1">The sequence shown here is derived from an EMBL/GenBank/DDBJ whole genome shotgun (WGS) entry which is preliminary data.</text>
</comment>
<proteinExistence type="predicted"/>
<reference evidence="1" key="1">
    <citation type="submission" date="2022-08" db="EMBL/GenBank/DDBJ databases">
        <title>Genome Sequence of Pycnoporus sanguineus.</title>
        <authorList>
            <person name="Buettner E."/>
        </authorList>
    </citation>
    <scope>NUCLEOTIDE SEQUENCE</scope>
    <source>
        <strain evidence="1">CG-C14</strain>
    </source>
</reference>
<protein>
    <submittedName>
        <fullName evidence="1">Uncharacterized protein</fullName>
    </submittedName>
</protein>